<dbReference type="RefSeq" id="YP_009199209.1">
    <property type="nucleotide sequence ID" value="NC_028805.1"/>
</dbReference>
<dbReference type="GeneID" id="26626096"/>
<accession>A0A0K2CN98</accession>
<proteinExistence type="predicted"/>
<sequence length="29" mass="3603">MLFYTLPIELVFATIFSRNFVHTWRDQKE</sequence>
<reference evidence="1 2" key="1">
    <citation type="journal article" date="2015" name="Genome Announc.">
        <title>Genome Sequences of Five Additional Brevibacillus laterosporus Bacteriophages.</title>
        <authorList>
            <person name="Merrill B.D."/>
            <person name="Berg J.A."/>
            <person name="Graves K.A."/>
            <person name="Ward A.T."/>
            <person name="Hilton J.A."/>
            <person name="Wake B.N."/>
            <person name="Grose J.H."/>
            <person name="Breakwell D.P."/>
            <person name="Burnett S.H."/>
        </authorList>
    </citation>
    <scope>NUCLEOTIDE SEQUENCE [LARGE SCALE GENOMIC DNA]</scope>
</reference>
<dbReference type="Proteomes" id="UP000208104">
    <property type="component" value="Segment"/>
</dbReference>
<dbReference type="KEGG" id="vg:26626096"/>
<organism evidence="1 2">
    <name type="scientific">Brevibacillus phage Jenst</name>
    <dbReference type="NCBI Taxonomy" id="1691954"/>
    <lineage>
        <taxon>Viruses</taxon>
        <taxon>Duplodnaviria</taxon>
        <taxon>Heunggongvirae</taxon>
        <taxon>Uroviricota</taxon>
        <taxon>Caudoviricetes</taxon>
        <taxon>Jenstvirus</taxon>
        <taxon>Jenstvirus jenst</taxon>
    </lineage>
</organism>
<evidence type="ECO:0000313" key="1">
    <source>
        <dbReference type="EMBL" id="ALA07277.1"/>
    </source>
</evidence>
<name>A0A0K2CN98_9CAUD</name>
<protein>
    <submittedName>
        <fullName evidence="1">Uncharacterized protein</fullName>
    </submittedName>
</protein>
<gene>
    <name evidence="1" type="ORF">JENST_148</name>
</gene>
<dbReference type="EMBL" id="KT151955">
    <property type="protein sequence ID" value="ALA07277.1"/>
    <property type="molecule type" value="Genomic_DNA"/>
</dbReference>
<keyword evidence="2" id="KW-1185">Reference proteome</keyword>
<evidence type="ECO:0000313" key="2">
    <source>
        <dbReference type="Proteomes" id="UP000208104"/>
    </source>
</evidence>